<reference evidence="3" key="1">
    <citation type="submission" date="2021-10" db="EMBL/GenBank/DDBJ databases">
        <title>Tropical sea cucumber genome reveals ecological adaptation and Cuvierian tubules defense mechanism.</title>
        <authorList>
            <person name="Chen T."/>
        </authorList>
    </citation>
    <scope>NUCLEOTIDE SEQUENCE</scope>
    <source>
        <strain evidence="3">Nanhai2018</strain>
        <tissue evidence="3">Muscle</tissue>
    </source>
</reference>
<feature type="transmembrane region" description="Helical" evidence="2">
    <location>
        <begin position="501"/>
        <end position="518"/>
    </location>
</feature>
<dbReference type="Proteomes" id="UP001152320">
    <property type="component" value="Chromosome 13"/>
</dbReference>
<keyword evidence="2" id="KW-1133">Transmembrane helix</keyword>
<protein>
    <submittedName>
        <fullName evidence="3">Uncharacterized protein</fullName>
    </submittedName>
</protein>
<feature type="transmembrane region" description="Helical" evidence="2">
    <location>
        <begin position="470"/>
        <end position="489"/>
    </location>
</feature>
<comment type="caution">
    <text evidence="3">The sequence shown here is derived from an EMBL/GenBank/DDBJ whole genome shotgun (WGS) entry which is preliminary data.</text>
</comment>
<name>A0A9Q1BQ11_HOLLE</name>
<feature type="transmembrane region" description="Helical" evidence="2">
    <location>
        <begin position="240"/>
        <end position="262"/>
    </location>
</feature>
<feature type="transmembrane region" description="Helical" evidence="2">
    <location>
        <begin position="207"/>
        <end position="233"/>
    </location>
</feature>
<evidence type="ECO:0000313" key="4">
    <source>
        <dbReference type="Proteomes" id="UP001152320"/>
    </source>
</evidence>
<dbReference type="AlphaFoldDB" id="A0A9Q1BQ11"/>
<proteinExistence type="predicted"/>
<feature type="transmembrane region" description="Helical" evidence="2">
    <location>
        <begin position="539"/>
        <end position="563"/>
    </location>
</feature>
<evidence type="ECO:0000256" key="2">
    <source>
        <dbReference type="SAM" id="Phobius"/>
    </source>
</evidence>
<feature type="transmembrane region" description="Helical" evidence="2">
    <location>
        <begin position="274"/>
        <end position="299"/>
    </location>
</feature>
<keyword evidence="2" id="KW-0812">Transmembrane</keyword>
<feature type="transmembrane region" description="Helical" evidence="2">
    <location>
        <begin position="311"/>
        <end position="335"/>
    </location>
</feature>
<feature type="region of interest" description="Disordered" evidence="1">
    <location>
        <begin position="348"/>
        <end position="374"/>
    </location>
</feature>
<accession>A0A9Q1BQ11</accession>
<evidence type="ECO:0000256" key="1">
    <source>
        <dbReference type="SAM" id="MobiDB-lite"/>
    </source>
</evidence>
<dbReference type="OrthoDB" id="19473at2759"/>
<gene>
    <name evidence="3" type="ORF">HOLleu_26943</name>
</gene>
<feature type="transmembrane region" description="Helical" evidence="2">
    <location>
        <begin position="182"/>
        <end position="201"/>
    </location>
</feature>
<dbReference type="PANTHER" id="PTHR16189">
    <property type="entry name" value="TRANSMEMBRANE PROTEIN 104-RELATED"/>
    <property type="match status" value="1"/>
</dbReference>
<keyword evidence="4" id="KW-1185">Reference proteome</keyword>
<keyword evidence="2" id="KW-0472">Membrane</keyword>
<sequence>MATDDLEAEDKLVTADHLERDGLNFSEDELEEIDIDVHPDEPEPKEPSCLLQPSVCLVLVQCYFITIACILGTGILGLPVTLAESGFSPFLVSFFFCFIMQTLLVYFFADLLQRAHAYHIDKYRSAASLDDAPLPMSEVRQDGHSGVPNGSVHSYIQEISKVVPKPNLHTLGVLFLGRGLGAAFNICVLLNLVSILISYALAGSEAYAQILGIDFIYVIPVFVWVQSLAIVFAQQLIHPIVSVLTFCKGSVLVATVVVTFGVGSTVANTVTNDFAYFGTPFLMGTVALGGVFLVMPMMYAKVQYSPKQLKYFFYSIVAGVATCAILNVLWCWAVLQIVPQLSSCVQPTGKPRESTNTTLDPSITGLPSKGMSPEPTCSQDYSLQRAAENGEISTVPLTEILAQDHPQFKWVAILIQLFIIISVTVSYLTLGSALKHSFLGWLDDLMSWGRHLTEERPSVSSRLRLLPRNMFRPILTLLLFGAVFGVAMANPKGFVTMLDKIASLLINLLAGLFVFLMIRKSRSATYRNLQIPYPVTDYLFPLHILLPIFFLFAVGYDIILSIIDFFH</sequence>
<evidence type="ECO:0000313" key="3">
    <source>
        <dbReference type="EMBL" id="KAJ8030500.1"/>
    </source>
</evidence>
<dbReference type="PANTHER" id="PTHR16189:SF6">
    <property type="entry name" value="AMINO ACID TRANSPORTER TRANSMEMBRANE DOMAIN-CONTAINING PROTEIN"/>
    <property type="match status" value="1"/>
</dbReference>
<organism evidence="3 4">
    <name type="scientific">Holothuria leucospilota</name>
    <name type="common">Black long sea cucumber</name>
    <name type="synonym">Mertensiothuria leucospilota</name>
    <dbReference type="NCBI Taxonomy" id="206669"/>
    <lineage>
        <taxon>Eukaryota</taxon>
        <taxon>Metazoa</taxon>
        <taxon>Echinodermata</taxon>
        <taxon>Eleutherozoa</taxon>
        <taxon>Echinozoa</taxon>
        <taxon>Holothuroidea</taxon>
        <taxon>Aspidochirotacea</taxon>
        <taxon>Aspidochirotida</taxon>
        <taxon>Holothuriidae</taxon>
        <taxon>Holothuria</taxon>
    </lineage>
</organism>
<dbReference type="EMBL" id="JAIZAY010000013">
    <property type="protein sequence ID" value="KAJ8030500.1"/>
    <property type="molecule type" value="Genomic_DNA"/>
</dbReference>
<feature type="transmembrane region" description="Helical" evidence="2">
    <location>
        <begin position="410"/>
        <end position="430"/>
    </location>
</feature>
<feature type="transmembrane region" description="Helical" evidence="2">
    <location>
        <begin position="90"/>
        <end position="109"/>
    </location>
</feature>
<feature type="transmembrane region" description="Helical" evidence="2">
    <location>
        <begin position="55"/>
        <end position="78"/>
    </location>
</feature>